<keyword evidence="1" id="KW-0175">Coiled coil</keyword>
<protein>
    <submittedName>
        <fullName evidence="2">Uncharacterized protein</fullName>
    </submittedName>
</protein>
<organism evidence="2 3">
    <name type="scientific">Marchantia polymorpha subsp. ruderalis</name>
    <dbReference type="NCBI Taxonomy" id="1480154"/>
    <lineage>
        <taxon>Eukaryota</taxon>
        <taxon>Viridiplantae</taxon>
        <taxon>Streptophyta</taxon>
        <taxon>Embryophyta</taxon>
        <taxon>Marchantiophyta</taxon>
        <taxon>Marchantiopsida</taxon>
        <taxon>Marchantiidae</taxon>
        <taxon>Marchantiales</taxon>
        <taxon>Marchantiaceae</taxon>
        <taxon>Marchantia</taxon>
    </lineage>
</organism>
<gene>
    <name evidence="2" type="ORF">AXG93_2097s1110</name>
</gene>
<accession>A0A176W2H1</accession>
<reference evidence="2" key="1">
    <citation type="submission" date="2016-03" db="EMBL/GenBank/DDBJ databases">
        <title>Mechanisms controlling the formation of the plant cell surface in tip-growing cells are functionally conserved among land plants.</title>
        <authorList>
            <person name="Honkanen S."/>
            <person name="Jones V.A."/>
            <person name="Morieri G."/>
            <person name="Champion C."/>
            <person name="Hetherington A.J."/>
            <person name="Kelly S."/>
            <person name="Saint-Marcoux D."/>
            <person name="Proust H."/>
            <person name="Prescott H."/>
            <person name="Dolan L."/>
        </authorList>
    </citation>
    <scope>NUCLEOTIDE SEQUENCE [LARGE SCALE GENOMIC DNA]</scope>
    <source>
        <tissue evidence="2">Whole gametophyte</tissue>
    </source>
</reference>
<evidence type="ECO:0000313" key="2">
    <source>
        <dbReference type="EMBL" id="OAE26803.1"/>
    </source>
</evidence>
<evidence type="ECO:0000256" key="1">
    <source>
        <dbReference type="SAM" id="Coils"/>
    </source>
</evidence>
<sequence>MIRNRTKLKRAVAVRREWESATTLVREREAQLREKETECKVLQQNLEKESGRCAELEEACRGLRISNENVQKVTVDLVARLEKSREAYEAVSKRLERLIITAEKQEKMLIEELAKLKARRAEEARITEEFWGKLADTKTAEEDLRSKISKIEAKYEMEFRRAEELSASLGNQKHEEELKDWAKKSADCESAKSSEIECRLKLVEGEPRYLGVETVLRANRFGCLGFSRMRAN</sequence>
<dbReference type="Proteomes" id="UP000077202">
    <property type="component" value="Unassembled WGS sequence"/>
</dbReference>
<dbReference type="AlphaFoldDB" id="A0A176W2H1"/>
<comment type="caution">
    <text evidence="2">The sequence shown here is derived from an EMBL/GenBank/DDBJ whole genome shotgun (WGS) entry which is preliminary data.</text>
</comment>
<feature type="coiled-coil region" evidence="1">
    <location>
        <begin position="25"/>
        <end position="191"/>
    </location>
</feature>
<keyword evidence="3" id="KW-1185">Reference proteome</keyword>
<evidence type="ECO:0000313" key="3">
    <source>
        <dbReference type="Proteomes" id="UP000077202"/>
    </source>
</evidence>
<proteinExistence type="predicted"/>
<name>A0A176W2H1_MARPO</name>
<dbReference type="EMBL" id="LVLJ01002100">
    <property type="protein sequence ID" value="OAE26803.1"/>
    <property type="molecule type" value="Genomic_DNA"/>
</dbReference>